<proteinExistence type="predicted"/>
<evidence type="ECO:0000256" key="1">
    <source>
        <dbReference type="SAM" id="Phobius"/>
    </source>
</evidence>
<dbReference type="EMBL" id="QJKJ01005512">
    <property type="protein sequence ID" value="RDX90028.1"/>
    <property type="molecule type" value="Genomic_DNA"/>
</dbReference>
<evidence type="ECO:0000313" key="2">
    <source>
        <dbReference type="EMBL" id="RDX90028.1"/>
    </source>
</evidence>
<dbReference type="Proteomes" id="UP000257109">
    <property type="component" value="Unassembled WGS sequence"/>
</dbReference>
<name>A0A371GHI5_MUCPR</name>
<accession>A0A371GHI5</accession>
<dbReference type="OrthoDB" id="1434603at2759"/>
<reference evidence="2" key="1">
    <citation type="submission" date="2018-05" db="EMBL/GenBank/DDBJ databases">
        <title>Draft genome of Mucuna pruriens seed.</title>
        <authorList>
            <person name="Nnadi N.E."/>
            <person name="Vos R."/>
            <person name="Hasami M.H."/>
            <person name="Devisetty U.K."/>
            <person name="Aguiy J.C."/>
        </authorList>
    </citation>
    <scope>NUCLEOTIDE SEQUENCE [LARGE SCALE GENOMIC DNA]</scope>
    <source>
        <strain evidence="2">JCA_2017</strain>
    </source>
</reference>
<keyword evidence="3" id="KW-1185">Reference proteome</keyword>
<feature type="non-terminal residue" evidence="2">
    <location>
        <position position="1"/>
    </location>
</feature>
<sequence length="183" mass="20891">MTCHLFVGINKGSLLRLLFSHTATLFTLLCTRIFSLSRFVFSHTTTFFTLLRTRISSLSLFVFSHTATLFTLLHTKIFSLSLFVFSHCSWQVDPSPILLAVVSASMVPTGVPSRSIEHYEEWVSSDVLKQITQGATWVSLMTMHRMNLFCPYLESYKGFKTRYVKVLPMKDAPLIMNGEPIPW</sequence>
<keyword evidence="1" id="KW-1133">Transmembrane helix</keyword>
<dbReference type="AlphaFoldDB" id="A0A371GHI5"/>
<organism evidence="2 3">
    <name type="scientific">Mucuna pruriens</name>
    <name type="common">Velvet bean</name>
    <name type="synonym">Dolichos pruriens</name>
    <dbReference type="NCBI Taxonomy" id="157652"/>
    <lineage>
        <taxon>Eukaryota</taxon>
        <taxon>Viridiplantae</taxon>
        <taxon>Streptophyta</taxon>
        <taxon>Embryophyta</taxon>
        <taxon>Tracheophyta</taxon>
        <taxon>Spermatophyta</taxon>
        <taxon>Magnoliopsida</taxon>
        <taxon>eudicotyledons</taxon>
        <taxon>Gunneridae</taxon>
        <taxon>Pentapetalae</taxon>
        <taxon>rosids</taxon>
        <taxon>fabids</taxon>
        <taxon>Fabales</taxon>
        <taxon>Fabaceae</taxon>
        <taxon>Papilionoideae</taxon>
        <taxon>50 kb inversion clade</taxon>
        <taxon>NPAAA clade</taxon>
        <taxon>indigoferoid/millettioid clade</taxon>
        <taxon>Phaseoleae</taxon>
        <taxon>Mucuna</taxon>
    </lineage>
</organism>
<keyword evidence="1" id="KW-0472">Membrane</keyword>
<protein>
    <submittedName>
        <fullName evidence="2">Uncharacterized protein</fullName>
    </submittedName>
</protein>
<feature type="transmembrane region" description="Helical" evidence="1">
    <location>
        <begin position="14"/>
        <end position="35"/>
    </location>
</feature>
<evidence type="ECO:0000313" key="3">
    <source>
        <dbReference type="Proteomes" id="UP000257109"/>
    </source>
</evidence>
<keyword evidence="1" id="KW-0812">Transmembrane</keyword>
<feature type="transmembrane region" description="Helical" evidence="1">
    <location>
        <begin position="55"/>
        <end position="73"/>
    </location>
</feature>
<gene>
    <name evidence="2" type="ORF">CR513_28154</name>
</gene>
<comment type="caution">
    <text evidence="2">The sequence shown here is derived from an EMBL/GenBank/DDBJ whole genome shotgun (WGS) entry which is preliminary data.</text>
</comment>